<gene>
    <name evidence="3" type="ORF">ECPE_LOCUS7103</name>
</gene>
<dbReference type="AlphaFoldDB" id="A0A183AJG8"/>
<name>A0A183AJG8_9TREM</name>
<evidence type="ECO:0000313" key="3">
    <source>
        <dbReference type="EMBL" id="VDP80186.1"/>
    </source>
</evidence>
<dbReference type="EMBL" id="UZAN01044173">
    <property type="protein sequence ID" value="VDP80186.1"/>
    <property type="molecule type" value="Genomic_DNA"/>
</dbReference>
<evidence type="ECO:0000313" key="5">
    <source>
        <dbReference type="WBParaSite" id="ECPE_0000711801-mRNA-1"/>
    </source>
</evidence>
<feature type="region of interest" description="Disordered" evidence="2">
    <location>
        <begin position="1"/>
        <end position="34"/>
    </location>
</feature>
<evidence type="ECO:0000313" key="4">
    <source>
        <dbReference type="Proteomes" id="UP000272942"/>
    </source>
</evidence>
<evidence type="ECO:0000256" key="1">
    <source>
        <dbReference type="SAM" id="Coils"/>
    </source>
</evidence>
<dbReference type="WBParaSite" id="ECPE_0000711801-mRNA-1">
    <property type="protein sequence ID" value="ECPE_0000711801-mRNA-1"/>
    <property type="gene ID" value="ECPE_0000711801"/>
</dbReference>
<accession>A0A183AJG8</accession>
<reference evidence="3 4" key="2">
    <citation type="submission" date="2018-11" db="EMBL/GenBank/DDBJ databases">
        <authorList>
            <consortium name="Pathogen Informatics"/>
        </authorList>
    </citation>
    <scope>NUCLEOTIDE SEQUENCE [LARGE SCALE GENOMIC DNA]</scope>
    <source>
        <strain evidence="3 4">Egypt</strain>
    </source>
</reference>
<protein>
    <submittedName>
        <fullName evidence="5">Transposase</fullName>
    </submittedName>
</protein>
<reference evidence="5" key="1">
    <citation type="submission" date="2016-06" db="UniProtKB">
        <authorList>
            <consortium name="WormBaseParasite"/>
        </authorList>
    </citation>
    <scope>IDENTIFICATION</scope>
</reference>
<feature type="coiled-coil region" evidence="1">
    <location>
        <begin position="54"/>
        <end position="81"/>
    </location>
</feature>
<proteinExistence type="predicted"/>
<sequence length="82" mass="8909">MDRPDARRNSSGKGFQGNDAAAKDVVKSVGKGKNRTNEIHATKVTNRLSGKVVDDTFTVELAALKEKVRQLEAEIKSVKLQG</sequence>
<organism evidence="5">
    <name type="scientific">Echinostoma caproni</name>
    <dbReference type="NCBI Taxonomy" id="27848"/>
    <lineage>
        <taxon>Eukaryota</taxon>
        <taxon>Metazoa</taxon>
        <taxon>Spiralia</taxon>
        <taxon>Lophotrochozoa</taxon>
        <taxon>Platyhelminthes</taxon>
        <taxon>Trematoda</taxon>
        <taxon>Digenea</taxon>
        <taxon>Plagiorchiida</taxon>
        <taxon>Echinostomata</taxon>
        <taxon>Echinostomatoidea</taxon>
        <taxon>Echinostomatidae</taxon>
        <taxon>Echinostoma</taxon>
    </lineage>
</organism>
<keyword evidence="4" id="KW-1185">Reference proteome</keyword>
<keyword evidence="1" id="KW-0175">Coiled coil</keyword>
<evidence type="ECO:0000256" key="2">
    <source>
        <dbReference type="SAM" id="MobiDB-lite"/>
    </source>
</evidence>
<dbReference type="Proteomes" id="UP000272942">
    <property type="component" value="Unassembled WGS sequence"/>
</dbReference>